<sequence length="75" mass="8217">MTATSKKSRDQAESIFSKTQTQSMSLNRIISEQDAVSQAREAKTARLRELRLEKEADELAAAAALAAAPKRVGKR</sequence>
<dbReference type="EMBL" id="FTPD01000008">
    <property type="protein sequence ID" value="SIT54492.1"/>
    <property type="molecule type" value="Genomic_DNA"/>
</dbReference>
<dbReference type="Proteomes" id="UP000188388">
    <property type="component" value="Unassembled WGS sequence"/>
</dbReference>
<evidence type="ECO:0000256" key="1">
    <source>
        <dbReference type="SAM" id="MobiDB-lite"/>
    </source>
</evidence>
<dbReference type="AlphaFoldDB" id="A0A1R3V3K0"/>
<evidence type="ECO:0000313" key="3">
    <source>
        <dbReference type="Proteomes" id="UP000188388"/>
    </source>
</evidence>
<organism evidence="2 3">
    <name type="scientific">Mesorhizobium prunaredense</name>
    <dbReference type="NCBI Taxonomy" id="1631249"/>
    <lineage>
        <taxon>Bacteria</taxon>
        <taxon>Pseudomonadati</taxon>
        <taxon>Pseudomonadota</taxon>
        <taxon>Alphaproteobacteria</taxon>
        <taxon>Hyphomicrobiales</taxon>
        <taxon>Phyllobacteriaceae</taxon>
        <taxon>Mesorhizobium</taxon>
    </lineage>
</organism>
<protein>
    <submittedName>
        <fullName evidence="2">Uncharacterized protein</fullName>
    </submittedName>
</protein>
<dbReference type="RefSeq" id="WP_023800606.1">
    <property type="nucleotide sequence ID" value="NZ_FTPD01000008.1"/>
</dbReference>
<gene>
    <name evidence="2" type="ORF">BQ8794_160096</name>
</gene>
<feature type="region of interest" description="Disordered" evidence="1">
    <location>
        <begin position="1"/>
        <end position="22"/>
    </location>
</feature>
<keyword evidence="3" id="KW-1185">Reference proteome</keyword>
<accession>A0A1R3V3K0</accession>
<dbReference type="STRING" id="1631249.BQ8794_160096"/>
<name>A0A1R3V3K0_9HYPH</name>
<reference evidence="3" key="1">
    <citation type="submission" date="2017-01" db="EMBL/GenBank/DDBJ databases">
        <authorList>
            <person name="Brunel B."/>
        </authorList>
    </citation>
    <scope>NUCLEOTIDE SEQUENCE [LARGE SCALE GENOMIC DNA]</scope>
</reference>
<proteinExistence type="predicted"/>
<evidence type="ECO:0000313" key="2">
    <source>
        <dbReference type="EMBL" id="SIT54492.1"/>
    </source>
</evidence>